<organism evidence="2 3">
    <name type="scientific">Hypothenemus hampei</name>
    <name type="common">Coffee berry borer</name>
    <dbReference type="NCBI Taxonomy" id="57062"/>
    <lineage>
        <taxon>Eukaryota</taxon>
        <taxon>Metazoa</taxon>
        <taxon>Ecdysozoa</taxon>
        <taxon>Arthropoda</taxon>
        <taxon>Hexapoda</taxon>
        <taxon>Insecta</taxon>
        <taxon>Pterygota</taxon>
        <taxon>Neoptera</taxon>
        <taxon>Endopterygota</taxon>
        <taxon>Coleoptera</taxon>
        <taxon>Polyphaga</taxon>
        <taxon>Cucujiformia</taxon>
        <taxon>Curculionidae</taxon>
        <taxon>Scolytinae</taxon>
        <taxon>Hypothenemus</taxon>
    </lineage>
</organism>
<proteinExistence type="predicted"/>
<sequence length="219" mass="24934">MERLRNESLLNNDTTEKHVKAKIKSIKDPFRQELEKLQRILTGDSNISSEVLKYFESDSDDKEHTEQLNVNTMKRKIPSSPKELCSVMKSPSDPFSPKKSKRSLLLEIGSALSQLDRIATTVTNTNSSEQFGQYFATQLRSLSKIENFITARNSNSITQTLLHSYSSESTPVKILTYVKLDTPSAWSYSSCGHNGPSNMYFIYVFKLSFQYFTTTIDCI</sequence>
<accession>A0ABD1EZG5</accession>
<keyword evidence="3" id="KW-1185">Reference proteome</keyword>
<dbReference type="Proteomes" id="UP001566132">
    <property type="component" value="Unassembled WGS sequence"/>
</dbReference>
<gene>
    <name evidence="2" type="ORF">ABEB36_005801</name>
</gene>
<name>A0ABD1EZG5_HYPHA</name>
<protein>
    <submittedName>
        <fullName evidence="2">Uncharacterized protein</fullName>
    </submittedName>
</protein>
<dbReference type="EMBL" id="JBDJPC010000004">
    <property type="protein sequence ID" value="KAL1506430.1"/>
    <property type="molecule type" value="Genomic_DNA"/>
</dbReference>
<comment type="caution">
    <text evidence="2">The sequence shown here is derived from an EMBL/GenBank/DDBJ whole genome shotgun (WGS) entry which is preliminary data.</text>
</comment>
<feature type="region of interest" description="Disordered" evidence="1">
    <location>
        <begin position="1"/>
        <end position="21"/>
    </location>
</feature>
<evidence type="ECO:0000313" key="2">
    <source>
        <dbReference type="EMBL" id="KAL1506430.1"/>
    </source>
</evidence>
<reference evidence="2 3" key="1">
    <citation type="submission" date="2024-05" db="EMBL/GenBank/DDBJ databases">
        <title>Genetic variation in Jamaican populations of the coffee berry borer (Hypothenemus hampei).</title>
        <authorList>
            <person name="Errbii M."/>
            <person name="Myrie A."/>
        </authorList>
    </citation>
    <scope>NUCLEOTIDE SEQUENCE [LARGE SCALE GENOMIC DNA]</scope>
    <source>
        <strain evidence="2">JA-Hopewell-2020-01-JO</strain>
        <tissue evidence="2">Whole body</tissue>
    </source>
</reference>
<evidence type="ECO:0000313" key="3">
    <source>
        <dbReference type="Proteomes" id="UP001566132"/>
    </source>
</evidence>
<evidence type="ECO:0000256" key="1">
    <source>
        <dbReference type="SAM" id="MobiDB-lite"/>
    </source>
</evidence>
<dbReference type="AlphaFoldDB" id="A0ABD1EZG5"/>